<sequence>MQAAQPQGIDLRQWSGSRLSLDYTYQHEKLARYYAGDPANPDAWRDVITRVQAHPRDRAAMVAILEAQLAARQAPEQARAAAAKLADPRTVAIVTGQQAGLFGGPLYTLMKGLTAARLAADIEAQYGVPCVTVFWNHAEDHDWEEVASAWILDDDLQAHRLTVAGIEGDGHVPVGQVRLTEDITRVLAELDTLLPQTEFTAATVAQLRRCYAPGTGMADAFGQLLDVLLGPLGVVVFDGSDPAAKPLASTIFQRVLAHPGHTRHLASDTGQALVADGYHAQVVTQPDATALFSMVEGRSPIKYRDEQLLVGETPVDAATLRADAAAHPERFSPNVLLRAVVQDTLLPTIAYVAGPSELAYLGQLKNVYAFHETPMPLIVQRATGTILDSASLRFLARTSLELQSLQAQDEHALNQWLEAQLPPTLEQALHDLEHTLDERMAALLAAVPALDPTLDGAVKSSQGRLAHEVRGLHAKVISAAKRRNETLRRQFAHAQHLAFPGGHPQERVLCLAWYMNRFGPALVPRLYECLPIEGGKHWLLQI</sequence>
<evidence type="ECO:0000259" key="3">
    <source>
        <dbReference type="Pfam" id="PF10079"/>
    </source>
</evidence>
<evidence type="ECO:0000256" key="2">
    <source>
        <dbReference type="HAMAP-Rule" id="MF_01867"/>
    </source>
</evidence>
<evidence type="ECO:0000313" key="5">
    <source>
        <dbReference type="EMBL" id="AMY11139.1"/>
    </source>
</evidence>
<evidence type="ECO:0000256" key="1">
    <source>
        <dbReference type="ARBA" id="ARBA00022598"/>
    </source>
</evidence>
<organism evidence="5 6">
    <name type="scientific">Luteitalea pratensis</name>
    <dbReference type="NCBI Taxonomy" id="1855912"/>
    <lineage>
        <taxon>Bacteria</taxon>
        <taxon>Pseudomonadati</taxon>
        <taxon>Acidobacteriota</taxon>
        <taxon>Vicinamibacteria</taxon>
        <taxon>Vicinamibacterales</taxon>
        <taxon>Vicinamibacteraceae</taxon>
        <taxon>Luteitalea</taxon>
    </lineage>
</organism>
<gene>
    <name evidence="2" type="primary">bshC</name>
    <name evidence="5" type="ORF">LuPra_04386</name>
</gene>
<dbReference type="Pfam" id="PF24850">
    <property type="entry name" value="CC_BshC"/>
    <property type="match status" value="1"/>
</dbReference>
<keyword evidence="1 2" id="KW-0436">Ligase</keyword>
<dbReference type="EC" id="6.-.-.-" evidence="2"/>
<dbReference type="InterPro" id="IPR055398">
    <property type="entry name" value="Rossmann-like_BshC"/>
</dbReference>
<dbReference type="AlphaFoldDB" id="A0A143PTH9"/>
<reference evidence="5 6" key="1">
    <citation type="journal article" date="2016" name="Genome Announc.">
        <title>First Complete Genome Sequence of a Subdivision 6 Acidobacterium Strain.</title>
        <authorList>
            <person name="Huang S."/>
            <person name="Vieira S."/>
            <person name="Bunk B."/>
            <person name="Riedel T."/>
            <person name="Sproer C."/>
            <person name="Overmann J."/>
        </authorList>
    </citation>
    <scope>NUCLEOTIDE SEQUENCE [LARGE SCALE GENOMIC DNA]</scope>
    <source>
        <strain evidence="6">DSM 100886 HEG_-6_39</strain>
    </source>
</reference>
<evidence type="ECO:0000313" key="6">
    <source>
        <dbReference type="Proteomes" id="UP000076079"/>
    </source>
</evidence>
<dbReference type="STRING" id="1855912.LuPra_04386"/>
<evidence type="ECO:0000259" key="4">
    <source>
        <dbReference type="Pfam" id="PF24850"/>
    </source>
</evidence>
<dbReference type="InterPro" id="IPR011199">
    <property type="entry name" value="Bacillithiol_biosynth_BshC"/>
</dbReference>
<proteinExistence type="inferred from homology"/>
<dbReference type="KEGG" id="abac:LuPra_04386"/>
<name>A0A143PTH9_LUTPR</name>
<dbReference type="Proteomes" id="UP000076079">
    <property type="component" value="Chromosome"/>
</dbReference>
<feature type="domain" description="Bacillithiol biosynthesis BshC N-terminal Rossmann-like" evidence="3">
    <location>
        <begin position="14"/>
        <end position="381"/>
    </location>
</feature>
<dbReference type="EMBL" id="CP015136">
    <property type="protein sequence ID" value="AMY11139.1"/>
    <property type="molecule type" value="Genomic_DNA"/>
</dbReference>
<dbReference type="NCBIfam" id="TIGR03998">
    <property type="entry name" value="thiol_BshC"/>
    <property type="match status" value="1"/>
</dbReference>
<dbReference type="InterPro" id="IPR055399">
    <property type="entry name" value="CC_BshC"/>
</dbReference>
<dbReference type="GO" id="GO:0016874">
    <property type="term" value="F:ligase activity"/>
    <property type="evidence" value="ECO:0007669"/>
    <property type="project" value="UniProtKB-UniRule"/>
</dbReference>
<dbReference type="Pfam" id="PF10079">
    <property type="entry name" value="Rossmann-like_BshC"/>
    <property type="match status" value="1"/>
</dbReference>
<feature type="domain" description="Bacillithiol biosynthesis BshC C-terminal coiled-coil" evidence="4">
    <location>
        <begin position="385"/>
        <end position="541"/>
    </location>
</feature>
<protein>
    <recommendedName>
        <fullName evidence="2">Putative cysteine ligase BshC</fullName>
        <ecNumber evidence="2">6.-.-.-</ecNumber>
    </recommendedName>
</protein>
<dbReference type="PIRSF" id="PIRSF012535">
    <property type="entry name" value="UCP012535"/>
    <property type="match status" value="1"/>
</dbReference>
<dbReference type="HAMAP" id="MF_01867">
    <property type="entry name" value="BshC"/>
    <property type="match status" value="1"/>
</dbReference>
<keyword evidence="6" id="KW-1185">Reference proteome</keyword>
<dbReference type="PATRIC" id="fig|1813736.3.peg.4625"/>
<accession>A0A143PTH9</accession>
<reference evidence="6" key="2">
    <citation type="submission" date="2016-04" db="EMBL/GenBank/DDBJ databases">
        <title>First Complete Genome Sequence of a Subdivision 6 Acidobacterium.</title>
        <authorList>
            <person name="Huang S."/>
            <person name="Vieira S."/>
            <person name="Bunk B."/>
            <person name="Riedel T."/>
            <person name="Sproeer C."/>
            <person name="Overmann J."/>
        </authorList>
    </citation>
    <scope>NUCLEOTIDE SEQUENCE [LARGE SCALE GENOMIC DNA]</scope>
    <source>
        <strain evidence="6">DSM 100886 HEG_-6_39</strain>
    </source>
</reference>
<comment type="similarity">
    <text evidence="2">Belongs to the BshC family.</text>
</comment>